<dbReference type="PRINTS" id="PR00778">
    <property type="entry name" value="HTHARSR"/>
</dbReference>
<dbReference type="PANTHER" id="PTHR33154:SF18">
    <property type="entry name" value="ARSENICAL RESISTANCE OPERON REPRESSOR"/>
    <property type="match status" value="1"/>
</dbReference>
<dbReference type="Gene3D" id="1.10.10.10">
    <property type="entry name" value="Winged helix-like DNA-binding domain superfamily/Winged helix DNA-binding domain"/>
    <property type="match status" value="1"/>
</dbReference>
<dbReference type="NCBIfam" id="NF033788">
    <property type="entry name" value="HTH_metalloreg"/>
    <property type="match status" value="1"/>
</dbReference>
<dbReference type="PANTHER" id="PTHR33154">
    <property type="entry name" value="TRANSCRIPTIONAL REGULATOR, ARSR FAMILY"/>
    <property type="match status" value="1"/>
</dbReference>
<sequence length="118" mass="13546">MEKTIISIEETTALLKLLSDKTRLTMLKLLESDECCVCEFVELFQMSQPAISQHLKKLRSASVVNETRRGQWVFYSLNDQHPMYPLIQSILSEVESQDDKVQHLIESGTRVTCCVDPK</sequence>
<dbReference type="InterPro" id="IPR001845">
    <property type="entry name" value="HTH_ArsR_DNA-bd_dom"/>
</dbReference>
<keyword evidence="2" id="KW-0238">DNA-binding</keyword>
<evidence type="ECO:0000259" key="4">
    <source>
        <dbReference type="PROSITE" id="PS50987"/>
    </source>
</evidence>
<evidence type="ECO:0000256" key="3">
    <source>
        <dbReference type="ARBA" id="ARBA00023163"/>
    </source>
</evidence>
<dbReference type="EMBL" id="FMYI01000007">
    <property type="protein sequence ID" value="SDC36933.1"/>
    <property type="molecule type" value="Genomic_DNA"/>
</dbReference>
<keyword evidence="1" id="KW-0805">Transcription regulation</keyword>
<dbReference type="InterPro" id="IPR051081">
    <property type="entry name" value="HTH_MetalResp_TranReg"/>
</dbReference>
<keyword evidence="6" id="KW-1185">Reference proteome</keyword>
<dbReference type="GO" id="GO:0003700">
    <property type="term" value="F:DNA-binding transcription factor activity"/>
    <property type="evidence" value="ECO:0007669"/>
    <property type="project" value="InterPro"/>
</dbReference>
<dbReference type="OrthoDB" id="9798835at2"/>
<name>A0A1G6L167_9BACI</name>
<protein>
    <submittedName>
        <fullName evidence="5">Transcriptional regulator, ArsR family</fullName>
    </submittedName>
</protein>
<dbReference type="SUPFAM" id="SSF46785">
    <property type="entry name" value="Winged helix' DNA-binding domain"/>
    <property type="match status" value="1"/>
</dbReference>
<dbReference type="RefSeq" id="WP_090796219.1">
    <property type="nucleotide sequence ID" value="NZ_FMYI01000007.1"/>
</dbReference>
<feature type="domain" description="HTH arsR-type" evidence="4">
    <location>
        <begin position="1"/>
        <end position="97"/>
    </location>
</feature>
<gene>
    <name evidence="5" type="ORF">SAMN05421734_10758</name>
</gene>
<evidence type="ECO:0000256" key="1">
    <source>
        <dbReference type="ARBA" id="ARBA00023015"/>
    </source>
</evidence>
<accession>A0A1G6L167</accession>
<dbReference type="SMART" id="SM00418">
    <property type="entry name" value="HTH_ARSR"/>
    <property type="match status" value="1"/>
</dbReference>
<evidence type="ECO:0000313" key="5">
    <source>
        <dbReference type="EMBL" id="SDC36933.1"/>
    </source>
</evidence>
<dbReference type="GO" id="GO:0003677">
    <property type="term" value="F:DNA binding"/>
    <property type="evidence" value="ECO:0007669"/>
    <property type="project" value="UniProtKB-KW"/>
</dbReference>
<dbReference type="PROSITE" id="PS50987">
    <property type="entry name" value="HTH_ARSR_2"/>
    <property type="match status" value="1"/>
</dbReference>
<reference evidence="6" key="1">
    <citation type="submission" date="2016-09" db="EMBL/GenBank/DDBJ databases">
        <authorList>
            <person name="Varghese N."/>
            <person name="Submissions S."/>
        </authorList>
    </citation>
    <scope>NUCLEOTIDE SEQUENCE [LARGE SCALE GENOMIC DNA]</scope>
    <source>
        <strain evidence="6">S5</strain>
    </source>
</reference>
<dbReference type="InterPro" id="IPR036388">
    <property type="entry name" value="WH-like_DNA-bd_sf"/>
</dbReference>
<dbReference type="CDD" id="cd00090">
    <property type="entry name" value="HTH_ARSR"/>
    <property type="match status" value="1"/>
</dbReference>
<keyword evidence="3" id="KW-0804">Transcription</keyword>
<dbReference type="InterPro" id="IPR011991">
    <property type="entry name" value="ArsR-like_HTH"/>
</dbReference>
<dbReference type="Pfam" id="PF01022">
    <property type="entry name" value="HTH_5"/>
    <property type="match status" value="1"/>
</dbReference>
<dbReference type="STRING" id="1612202.SAMN05421734_10758"/>
<dbReference type="InterPro" id="IPR036390">
    <property type="entry name" value="WH_DNA-bd_sf"/>
</dbReference>
<evidence type="ECO:0000256" key="2">
    <source>
        <dbReference type="ARBA" id="ARBA00023125"/>
    </source>
</evidence>
<dbReference type="Proteomes" id="UP000242949">
    <property type="component" value="Unassembled WGS sequence"/>
</dbReference>
<organism evidence="5 6">
    <name type="scientific">Pelagirhabdus alkalitolerans</name>
    <dbReference type="NCBI Taxonomy" id="1612202"/>
    <lineage>
        <taxon>Bacteria</taxon>
        <taxon>Bacillati</taxon>
        <taxon>Bacillota</taxon>
        <taxon>Bacilli</taxon>
        <taxon>Bacillales</taxon>
        <taxon>Bacillaceae</taxon>
        <taxon>Pelagirhabdus</taxon>
    </lineage>
</organism>
<evidence type="ECO:0000313" key="6">
    <source>
        <dbReference type="Proteomes" id="UP000242949"/>
    </source>
</evidence>
<proteinExistence type="predicted"/>
<dbReference type="AlphaFoldDB" id="A0A1G6L167"/>